<dbReference type="Gene3D" id="2.60.120.1620">
    <property type="match status" value="1"/>
</dbReference>
<organism evidence="4 5">
    <name type="scientific">Candidatus Fusicatenibacter intestinigallinarum</name>
    <dbReference type="NCBI Taxonomy" id="2838598"/>
    <lineage>
        <taxon>Bacteria</taxon>
        <taxon>Bacillati</taxon>
        <taxon>Bacillota</taxon>
        <taxon>Clostridia</taxon>
        <taxon>Lachnospirales</taxon>
        <taxon>Lachnospiraceae</taxon>
        <taxon>Fusicatenibacter</taxon>
    </lineage>
</organism>
<gene>
    <name evidence="4" type="ORF">H9705_10895</name>
</gene>
<dbReference type="Proteomes" id="UP000823849">
    <property type="component" value="Unassembled WGS sequence"/>
</dbReference>
<evidence type="ECO:0000256" key="1">
    <source>
        <dbReference type="ARBA" id="ARBA00022801"/>
    </source>
</evidence>
<reference evidence="4" key="1">
    <citation type="journal article" date="2021" name="PeerJ">
        <title>Extensive microbial diversity within the chicken gut microbiome revealed by metagenomics and culture.</title>
        <authorList>
            <person name="Gilroy R."/>
            <person name="Ravi A."/>
            <person name="Getino M."/>
            <person name="Pursley I."/>
            <person name="Horton D.L."/>
            <person name="Alikhan N.F."/>
            <person name="Baker D."/>
            <person name="Gharbi K."/>
            <person name="Hall N."/>
            <person name="Watson M."/>
            <person name="Adriaenssens E.M."/>
            <person name="Foster-Nyarko E."/>
            <person name="Jarju S."/>
            <person name="Secka A."/>
            <person name="Antonio M."/>
            <person name="Oren A."/>
            <person name="Chaudhuri R.R."/>
            <person name="La Ragione R."/>
            <person name="Hildebrand F."/>
            <person name="Pallen M.J."/>
        </authorList>
    </citation>
    <scope>NUCLEOTIDE SEQUENCE</scope>
    <source>
        <strain evidence="4">CHK185-5351</strain>
    </source>
</reference>
<protein>
    <submittedName>
        <fullName evidence="4">Glycosyl hydrolase 115 family protein</fullName>
    </submittedName>
</protein>
<feature type="domain" description="Gylcosyl hydrolase 115 C-terminal" evidence="3">
    <location>
        <begin position="824"/>
        <end position="1013"/>
    </location>
</feature>
<evidence type="ECO:0000256" key="2">
    <source>
        <dbReference type="SAM" id="MobiDB-lite"/>
    </source>
</evidence>
<dbReference type="EMBL" id="DWWU01000045">
    <property type="protein sequence ID" value="HJC16303.1"/>
    <property type="molecule type" value="Genomic_DNA"/>
</dbReference>
<accession>A0A9D2SPC7</accession>
<dbReference type="GO" id="GO:0005975">
    <property type="term" value="P:carbohydrate metabolic process"/>
    <property type="evidence" value="ECO:0007669"/>
    <property type="project" value="UniProtKB-ARBA"/>
</dbReference>
<dbReference type="Pfam" id="PF15979">
    <property type="entry name" value="Glyco_hydro_115"/>
    <property type="match status" value="1"/>
</dbReference>
<dbReference type="Gene3D" id="1.20.58.2150">
    <property type="match status" value="1"/>
</dbReference>
<dbReference type="InterPro" id="IPR042301">
    <property type="entry name" value="GH115_sf"/>
</dbReference>
<comment type="caution">
    <text evidence="4">The sequence shown here is derived from an EMBL/GenBank/DDBJ whole genome shotgun (WGS) entry which is preliminary data.</text>
</comment>
<dbReference type="Pfam" id="PF17829">
    <property type="entry name" value="GH115_C"/>
    <property type="match status" value="1"/>
</dbReference>
<dbReference type="InterPro" id="IPR041437">
    <property type="entry name" value="GH115_C"/>
</dbReference>
<feature type="compositionally biased region" description="Basic and acidic residues" evidence="2">
    <location>
        <begin position="1013"/>
        <end position="1029"/>
    </location>
</feature>
<dbReference type="Gene3D" id="3.30.379.10">
    <property type="entry name" value="Chitobiase/beta-hexosaminidase domain 2-like"/>
    <property type="match status" value="1"/>
</dbReference>
<dbReference type="AlphaFoldDB" id="A0A9D2SPC7"/>
<sequence>MANIIFKRKQPAVFYLEPEAFPGVKRVAAKVAKDFETVCGAEIGITELTAVPKAEEQENEPEGIPDGQKTTAVIAATVGHSPLLEELERQGNIDLNSVRGKWEVFTIRYIERPVKGLERALVVAGSDKRGTIYGLFQLSEMIGVTPFLYFGDVTPQKYDAIEFLCGERPSDDESPEPDGDVRTSEAGETCKAVRRISGLPMVSHEPSVKFRGFFINDEWPCFGTWTFRHFGGFNAEMYDHVFEFLLRMKGNYLWPAMWTSSFFLDGPGMASMDLADEYGVIVGNSHHEPCMRASEEWDKVKGEDTPYGTEWNYNTNKEGLLNYWADGLKRSAGHEKFITIGMRGERDSALQGPASLAENIEVLKDIIREQKKLIQKYVNPDLDKVPMLLAVYKEVEDYYYGDSSTPGLKDWDGLDGVTVMLCEDNFGNMRFLPDGEHRAHAGGYGMYYHLDYHGSPVSYEWVGSTPLTRTWEQMTQAWDYGVRQMWIVNVGDLKFEEFFLGYFMKLAYDFETWGTEAPNRTGRYTREFTAAQFPQADAALQERIAEVTEEYVRLNSLRRPEALNDRIYHPAHYREAARMLERALRLEREDREVRSLLPEECRNAYDSMIHYPAAGTANLLKMHLYAGLNHLYAEQGKTAANEMGVRMKECINEDRRLAEEFAGILDGKWSGMELAEHIGFTKWNSENWKYPVRCFVEAKPEPYLLVGRADETQVHTNDYFRDDVLIRDFLYPGCRHVMIEIANGGCGEIVWHLEGGCSWLKPSKSSGRTADQETVVLTFDPEHCEVSGPDGRPCELFVCTEKEKVRILVFAGARNIPELPPGTFLEGPDGFVMDAAHWTRKEDGLWNGKPAGYRCLEDYGRYGSGMKVFPTTAEFSVPEKDVSLQPAEPSQKAPFLEYQLFTETPGDYILEIQSAPGNPVDEKKGLKLAYRINEEAARLIDTIPAAYHAGDPACEYWCQGVLNQVHRCRVKVMLKSGINCLRIYAADAPLVLERLLLFRPGNEPKQSYLGPEESFRTAEPGQERVQKNC</sequence>
<feature type="region of interest" description="Disordered" evidence="2">
    <location>
        <begin position="1008"/>
        <end position="1029"/>
    </location>
</feature>
<dbReference type="PANTHER" id="PTHR37842:SF2">
    <property type="entry name" value="GYLCOSYL HYDROLASE 115 C-TERMINAL DOMAIN-CONTAINING PROTEIN"/>
    <property type="match status" value="1"/>
</dbReference>
<evidence type="ECO:0000313" key="5">
    <source>
        <dbReference type="Proteomes" id="UP000823849"/>
    </source>
</evidence>
<evidence type="ECO:0000259" key="3">
    <source>
        <dbReference type="Pfam" id="PF17829"/>
    </source>
</evidence>
<dbReference type="GO" id="GO:0016787">
    <property type="term" value="F:hydrolase activity"/>
    <property type="evidence" value="ECO:0007669"/>
    <property type="project" value="UniProtKB-KW"/>
</dbReference>
<name>A0A9D2SPC7_9FIRM</name>
<evidence type="ECO:0000313" key="4">
    <source>
        <dbReference type="EMBL" id="HJC16303.1"/>
    </source>
</evidence>
<keyword evidence="1 4" id="KW-0378">Hydrolase</keyword>
<dbReference type="Gene3D" id="3.20.20.520">
    <property type="entry name" value="Glycosyl hydrolase family 115"/>
    <property type="match status" value="1"/>
</dbReference>
<dbReference type="InterPro" id="IPR029018">
    <property type="entry name" value="Hex-like_dom2"/>
</dbReference>
<proteinExistence type="predicted"/>
<dbReference type="PANTHER" id="PTHR37842">
    <property type="match status" value="1"/>
</dbReference>
<reference evidence="4" key="2">
    <citation type="submission" date="2021-04" db="EMBL/GenBank/DDBJ databases">
        <authorList>
            <person name="Gilroy R."/>
        </authorList>
    </citation>
    <scope>NUCLEOTIDE SEQUENCE</scope>
    <source>
        <strain evidence="4">CHK185-5351</strain>
    </source>
</reference>
<dbReference type="InterPro" id="IPR031924">
    <property type="entry name" value="GH115"/>
</dbReference>
<feature type="region of interest" description="Disordered" evidence="2">
    <location>
        <begin position="167"/>
        <end position="186"/>
    </location>
</feature>